<protein>
    <submittedName>
        <fullName evidence="1">Uncharacterized protein</fullName>
    </submittedName>
</protein>
<dbReference type="EMBL" id="LAZR01025827">
    <property type="protein sequence ID" value="KKL70683.1"/>
    <property type="molecule type" value="Genomic_DNA"/>
</dbReference>
<dbReference type="AlphaFoldDB" id="A0A0F9E9E4"/>
<sequence length="248" mass="24871">MAFPQVEATNTSSQDSNVLNHTVSLPAGIQAGETLLVFFANNADSGGVGWPGGWNEIFETVEPGNQVTLAVAWRKATGGEGGTITVTTGNGRQSAHASYRISGAIDPAVTAPEVSTGATGVGTNPNPDSLTAGGGSDEYLWIAVEGNDTNLTVSAYPTNYDSNQLSLVSGAGAGNCGIGVASDEVETNTQDPGTFTISGSEQWVACTVAVYPAVVGWAGGDVLGVAIAGIAKINGVALADIIKVNGVA</sequence>
<accession>A0A0F9E9E4</accession>
<reference evidence="1" key="1">
    <citation type="journal article" date="2015" name="Nature">
        <title>Complex archaea that bridge the gap between prokaryotes and eukaryotes.</title>
        <authorList>
            <person name="Spang A."/>
            <person name="Saw J.H."/>
            <person name="Jorgensen S.L."/>
            <person name="Zaremba-Niedzwiedzka K."/>
            <person name="Martijn J."/>
            <person name="Lind A.E."/>
            <person name="van Eijk R."/>
            <person name="Schleper C."/>
            <person name="Guy L."/>
            <person name="Ettema T.J."/>
        </authorList>
    </citation>
    <scope>NUCLEOTIDE SEQUENCE</scope>
</reference>
<organism evidence="1">
    <name type="scientific">marine sediment metagenome</name>
    <dbReference type="NCBI Taxonomy" id="412755"/>
    <lineage>
        <taxon>unclassified sequences</taxon>
        <taxon>metagenomes</taxon>
        <taxon>ecological metagenomes</taxon>
    </lineage>
</organism>
<evidence type="ECO:0000313" key="1">
    <source>
        <dbReference type="EMBL" id="KKL70683.1"/>
    </source>
</evidence>
<name>A0A0F9E9E4_9ZZZZ</name>
<comment type="caution">
    <text evidence="1">The sequence shown here is derived from an EMBL/GenBank/DDBJ whole genome shotgun (WGS) entry which is preliminary data.</text>
</comment>
<proteinExistence type="predicted"/>
<gene>
    <name evidence="1" type="ORF">LCGC14_2102440</name>
</gene>